<name>A0ABT6MYG7_9SPHN</name>
<gene>
    <name evidence="1" type="ORF">QGN17_03930</name>
</gene>
<organism evidence="1 2">
    <name type="scientific">Sphingomonas oryzagri</name>
    <dbReference type="NCBI Taxonomy" id="3042314"/>
    <lineage>
        <taxon>Bacteria</taxon>
        <taxon>Pseudomonadati</taxon>
        <taxon>Pseudomonadota</taxon>
        <taxon>Alphaproteobacteria</taxon>
        <taxon>Sphingomonadales</taxon>
        <taxon>Sphingomonadaceae</taxon>
        <taxon>Sphingomonas</taxon>
    </lineage>
</organism>
<evidence type="ECO:0008006" key="3">
    <source>
        <dbReference type="Google" id="ProtNLM"/>
    </source>
</evidence>
<dbReference type="RefSeq" id="WP_281043212.1">
    <property type="nucleotide sequence ID" value="NZ_JARYGZ010000001.1"/>
</dbReference>
<reference evidence="1" key="1">
    <citation type="submission" date="2023-04" db="EMBL/GenBank/DDBJ databases">
        <title>Sphingomonas sp. MAHUQ-71 isolated from rice field.</title>
        <authorList>
            <person name="Huq M.A."/>
        </authorList>
    </citation>
    <scope>NUCLEOTIDE SEQUENCE</scope>
    <source>
        <strain evidence="1">MAHUQ-71</strain>
    </source>
</reference>
<dbReference type="EMBL" id="JARYGZ010000001">
    <property type="protein sequence ID" value="MDH7637873.1"/>
    <property type="molecule type" value="Genomic_DNA"/>
</dbReference>
<proteinExistence type="predicted"/>
<evidence type="ECO:0000313" key="1">
    <source>
        <dbReference type="EMBL" id="MDH7637873.1"/>
    </source>
</evidence>
<keyword evidence="2" id="KW-1185">Reference proteome</keyword>
<sequence length="104" mass="11262">MALGKWLAKDRTLLPEGRRPLCLLLADRPLPVALREVSGAGAWIETHARLDPGTPVTLRHPQAGTVTAEVIGQDRQGLQLRFDRNEASVAFALAVIATDMRKAG</sequence>
<accession>A0ABT6MYG7</accession>
<protein>
    <recommendedName>
        <fullName evidence="3">PilZ domain-containing protein</fullName>
    </recommendedName>
</protein>
<dbReference type="Proteomes" id="UP001160625">
    <property type="component" value="Unassembled WGS sequence"/>
</dbReference>
<evidence type="ECO:0000313" key="2">
    <source>
        <dbReference type="Proteomes" id="UP001160625"/>
    </source>
</evidence>
<comment type="caution">
    <text evidence="1">The sequence shown here is derived from an EMBL/GenBank/DDBJ whole genome shotgun (WGS) entry which is preliminary data.</text>
</comment>